<dbReference type="EMBL" id="SRRH01000956">
    <property type="protein sequence ID" value="KAG6284152.1"/>
    <property type="molecule type" value="Genomic_DNA"/>
</dbReference>
<sequence length="83" mass="9431">MPRRSIIELARPLHPLDGDKLTSDCIGVGAHSEERFSGAMRFSPTLPKYVRAMPVGTMNFVEQRRPSMLRCEATTWIRNGDDR</sequence>
<organism evidence="1 2">
    <name type="scientific">Claviceps aff. purpurea</name>
    <dbReference type="NCBI Taxonomy" id="1967640"/>
    <lineage>
        <taxon>Eukaryota</taxon>
        <taxon>Fungi</taxon>
        <taxon>Dikarya</taxon>
        <taxon>Ascomycota</taxon>
        <taxon>Pezizomycotina</taxon>
        <taxon>Sordariomycetes</taxon>
        <taxon>Hypocreomycetidae</taxon>
        <taxon>Hypocreales</taxon>
        <taxon>Clavicipitaceae</taxon>
        <taxon>Claviceps</taxon>
    </lineage>
</organism>
<proteinExistence type="predicted"/>
<accession>A0A9P7TXW8</accession>
<evidence type="ECO:0000313" key="1">
    <source>
        <dbReference type="EMBL" id="KAG6284152.1"/>
    </source>
</evidence>
<dbReference type="AlphaFoldDB" id="A0A9P7TXW8"/>
<dbReference type="Proteomes" id="UP000707071">
    <property type="component" value="Unassembled WGS sequence"/>
</dbReference>
<name>A0A9P7TXW8_9HYPO</name>
<reference evidence="1 2" key="1">
    <citation type="journal article" date="2020" name="bioRxiv">
        <title>Whole genome comparisons of ergot fungi reveals the divergence and evolution of species within the genus Claviceps are the result of varying mechanisms driving genome evolution and host range expansion.</title>
        <authorList>
            <person name="Wyka S.A."/>
            <person name="Mondo S.J."/>
            <person name="Liu M."/>
            <person name="Dettman J."/>
            <person name="Nalam V."/>
            <person name="Broders K.D."/>
        </authorList>
    </citation>
    <scope>NUCLEOTIDE SEQUENCE [LARGE SCALE GENOMIC DNA]</scope>
    <source>
        <strain evidence="1 2">Clav52</strain>
    </source>
</reference>
<comment type="caution">
    <text evidence="1">The sequence shown here is derived from an EMBL/GenBank/DDBJ whole genome shotgun (WGS) entry which is preliminary data.</text>
</comment>
<gene>
    <name evidence="1" type="ORF">E4U09_008216</name>
</gene>
<evidence type="ECO:0000313" key="2">
    <source>
        <dbReference type="Proteomes" id="UP000707071"/>
    </source>
</evidence>
<protein>
    <submittedName>
        <fullName evidence="1">Uncharacterized protein</fullName>
    </submittedName>
</protein>
<keyword evidence="2" id="KW-1185">Reference proteome</keyword>